<evidence type="ECO:0000256" key="1">
    <source>
        <dbReference type="ARBA" id="ARBA00004115"/>
    </source>
</evidence>
<dbReference type="SUPFAM" id="SSF49899">
    <property type="entry name" value="Concanavalin A-like lectins/glucanases"/>
    <property type="match status" value="1"/>
</dbReference>
<dbReference type="InterPro" id="IPR001580">
    <property type="entry name" value="Calret/calnex"/>
</dbReference>
<dbReference type="Pfam" id="PF00262">
    <property type="entry name" value="Calreticulin"/>
    <property type="match status" value="2"/>
</dbReference>
<feature type="disulfide bond" evidence="9">
    <location>
        <begin position="248"/>
        <end position="282"/>
    </location>
</feature>
<dbReference type="PANTHER" id="PTHR11073">
    <property type="entry name" value="CALRETICULIN AND CALNEXIN"/>
    <property type="match status" value="1"/>
</dbReference>
<dbReference type="InterPro" id="IPR009033">
    <property type="entry name" value="Calreticulin/calnexin_P_dom_sf"/>
</dbReference>
<keyword evidence="4 10" id="KW-0256">Endoplasmic reticulum</keyword>
<gene>
    <name evidence="12" type="ORF">MMEN_LOCUS5636</name>
</gene>
<dbReference type="PROSITE" id="PS00805">
    <property type="entry name" value="CALRETICULIN_REPEAT"/>
    <property type="match status" value="2"/>
</dbReference>
<evidence type="ECO:0000256" key="10">
    <source>
        <dbReference type="RuleBase" id="RU362126"/>
    </source>
</evidence>
<evidence type="ECO:0000256" key="9">
    <source>
        <dbReference type="PIRSR" id="PIRSR601580-3"/>
    </source>
</evidence>
<feature type="region of interest" description="Disordered" evidence="11">
    <location>
        <begin position="109"/>
        <end position="144"/>
    </location>
</feature>
<name>A0A8S4AJY5_9TELE</name>
<evidence type="ECO:0000256" key="11">
    <source>
        <dbReference type="SAM" id="MobiDB-lite"/>
    </source>
</evidence>
<protein>
    <submittedName>
        <fullName evidence="12">(Atlantic silverside) hypothetical protein</fullName>
    </submittedName>
</protein>
<dbReference type="AlphaFoldDB" id="A0A8S4AJY5"/>
<feature type="compositionally biased region" description="Basic and acidic residues" evidence="11">
    <location>
        <begin position="766"/>
        <end position="786"/>
    </location>
</feature>
<evidence type="ECO:0000256" key="4">
    <source>
        <dbReference type="ARBA" id="ARBA00022824"/>
    </source>
</evidence>
<feature type="compositionally biased region" description="Acidic residues" evidence="11">
    <location>
        <begin position="691"/>
        <end position="715"/>
    </location>
</feature>
<dbReference type="EMBL" id="CAJRST010004780">
    <property type="protein sequence ID" value="CAG5880778.1"/>
    <property type="molecule type" value="Genomic_DNA"/>
</dbReference>
<evidence type="ECO:0000256" key="6">
    <source>
        <dbReference type="ARBA" id="ARBA00023136"/>
    </source>
</evidence>
<dbReference type="SUPFAM" id="SSF63887">
    <property type="entry name" value="P-domain of calnexin/calreticulin"/>
    <property type="match status" value="2"/>
</dbReference>
<comment type="function">
    <text evidence="8">Calcium-binding protein that interacts with newly synthesized monoglucosylated glycoproteins in the endoplasmic reticulum. It may act in assisting protein assembly and/or in the retention within the ER of unassembled protein subunits. It seems to play a major role in the quality control apparatus of the ER by the retention of incorrectly folded proteins. Required for embryogenesis and larval development under heat and ER stress conditions. May be important for germ cell development. Involved in neuronal necrotic cell death.</text>
</comment>
<dbReference type="InterPro" id="IPR013320">
    <property type="entry name" value="ConA-like_dom_sf"/>
</dbReference>
<feature type="transmembrane region" description="Helical" evidence="10">
    <location>
        <begin position="63"/>
        <end position="81"/>
    </location>
</feature>
<keyword evidence="3 10" id="KW-0812">Transmembrane</keyword>
<feature type="compositionally biased region" description="Basic and acidic residues" evidence="11">
    <location>
        <begin position="426"/>
        <end position="471"/>
    </location>
</feature>
<organism evidence="12 13">
    <name type="scientific">Menidia menidia</name>
    <name type="common">Atlantic silverside</name>
    <dbReference type="NCBI Taxonomy" id="238744"/>
    <lineage>
        <taxon>Eukaryota</taxon>
        <taxon>Metazoa</taxon>
        <taxon>Chordata</taxon>
        <taxon>Craniata</taxon>
        <taxon>Vertebrata</taxon>
        <taxon>Euteleostomi</taxon>
        <taxon>Actinopterygii</taxon>
        <taxon>Neopterygii</taxon>
        <taxon>Teleostei</taxon>
        <taxon>Neoteleostei</taxon>
        <taxon>Acanthomorphata</taxon>
        <taxon>Ovalentaria</taxon>
        <taxon>Atherinomorphae</taxon>
        <taxon>Atheriniformes</taxon>
        <taxon>Atherinopsidae</taxon>
        <taxon>Menidiinae</taxon>
        <taxon>Menidia</taxon>
    </lineage>
</organism>
<dbReference type="Gene3D" id="2.10.250.10">
    <property type="entry name" value="Calreticulin/calnexin, P domain"/>
    <property type="match status" value="1"/>
</dbReference>
<keyword evidence="5 10" id="KW-1133">Transmembrane helix</keyword>
<dbReference type="GO" id="GO:0005789">
    <property type="term" value="C:endoplasmic reticulum membrane"/>
    <property type="evidence" value="ECO:0007669"/>
    <property type="project" value="UniProtKB-SubCell"/>
</dbReference>
<comment type="similarity">
    <text evidence="2 10">Belongs to the calreticulin family.</text>
</comment>
<dbReference type="GO" id="GO:0006457">
    <property type="term" value="P:protein folding"/>
    <property type="evidence" value="ECO:0007669"/>
    <property type="project" value="InterPro"/>
</dbReference>
<comment type="caution">
    <text evidence="12">The sequence shown here is derived from an EMBL/GenBank/DDBJ whole genome shotgun (WGS) entry which is preliminary data.</text>
</comment>
<feature type="region of interest" description="Disordered" evidence="11">
    <location>
        <begin position="688"/>
        <end position="797"/>
    </location>
</feature>
<dbReference type="Proteomes" id="UP000677803">
    <property type="component" value="Unassembled WGS sequence"/>
</dbReference>
<dbReference type="GO" id="GO:0036503">
    <property type="term" value="P:ERAD pathway"/>
    <property type="evidence" value="ECO:0007669"/>
    <property type="project" value="TreeGrafter"/>
</dbReference>
<dbReference type="FunFam" id="2.60.120.200:FF:000011">
    <property type="entry name" value="Probable calnexin"/>
    <property type="match status" value="1"/>
</dbReference>
<comment type="subcellular location">
    <subcellularLocation>
        <location evidence="1">Endoplasmic reticulum membrane</location>
        <topology evidence="1">Single-pass type I membrane protein</topology>
    </subcellularLocation>
</comment>
<feature type="compositionally biased region" description="Basic residues" evidence="11">
    <location>
        <begin position="787"/>
        <end position="797"/>
    </location>
</feature>
<evidence type="ECO:0000256" key="8">
    <source>
        <dbReference type="ARBA" id="ARBA00053392"/>
    </source>
</evidence>
<feature type="compositionally biased region" description="Acidic residues" evidence="11">
    <location>
        <begin position="736"/>
        <end position="765"/>
    </location>
</feature>
<evidence type="ECO:0000256" key="2">
    <source>
        <dbReference type="ARBA" id="ARBA00010983"/>
    </source>
</evidence>
<keyword evidence="6 10" id="KW-0472">Membrane</keyword>
<evidence type="ECO:0000313" key="13">
    <source>
        <dbReference type="Proteomes" id="UP000677803"/>
    </source>
</evidence>
<proteinExistence type="inferred from homology"/>
<feature type="region of interest" description="Disordered" evidence="11">
    <location>
        <begin position="415"/>
        <end position="494"/>
    </location>
</feature>
<keyword evidence="7 10" id="KW-0143">Chaperone</keyword>
<keyword evidence="9" id="KW-1015">Disulfide bond</keyword>
<evidence type="ECO:0000256" key="7">
    <source>
        <dbReference type="ARBA" id="ARBA00023186"/>
    </source>
</evidence>
<evidence type="ECO:0000256" key="3">
    <source>
        <dbReference type="ARBA" id="ARBA00022692"/>
    </source>
</evidence>
<feature type="compositionally biased region" description="Acidic residues" evidence="11">
    <location>
        <begin position="109"/>
        <end position="131"/>
    </location>
</feature>
<dbReference type="InterPro" id="IPR018124">
    <property type="entry name" value="Calret/calnex_CS"/>
</dbReference>
<evidence type="ECO:0000313" key="12">
    <source>
        <dbReference type="EMBL" id="CAG5880778.1"/>
    </source>
</evidence>
<dbReference type="FunFam" id="2.10.250.10:FF:000001">
    <property type="entry name" value="Calnexin homolog"/>
    <property type="match status" value="1"/>
</dbReference>
<dbReference type="GO" id="GO:0005509">
    <property type="term" value="F:calcium ion binding"/>
    <property type="evidence" value="ECO:0007669"/>
    <property type="project" value="InterPro"/>
</dbReference>
<feature type="transmembrane region" description="Helical" evidence="10">
    <location>
        <begin position="650"/>
        <end position="671"/>
    </location>
</feature>
<dbReference type="PROSITE" id="PS00803">
    <property type="entry name" value="CALRETICULIN_1"/>
    <property type="match status" value="1"/>
</dbReference>
<keyword evidence="13" id="KW-1185">Reference proteome</keyword>
<reference evidence="12" key="1">
    <citation type="submission" date="2021-05" db="EMBL/GenBank/DDBJ databases">
        <authorList>
            <person name="Tigano A."/>
        </authorList>
    </citation>
    <scope>NUCLEOTIDE SEQUENCE</scope>
</reference>
<accession>A0A8S4AJY5</accession>
<dbReference type="PRINTS" id="PR00626">
    <property type="entry name" value="CALRETICULIN"/>
</dbReference>
<evidence type="ECO:0000256" key="5">
    <source>
        <dbReference type="ARBA" id="ARBA00022989"/>
    </source>
</evidence>
<dbReference type="OrthoDB" id="1938156at2759"/>
<dbReference type="GO" id="GO:0051082">
    <property type="term" value="F:unfolded protein binding"/>
    <property type="evidence" value="ECO:0007669"/>
    <property type="project" value="InterPro"/>
</dbReference>
<sequence>MLSCSIIESVAVIRAELSLTVHPPQLKPVLSLPFTGETKSGLTAHNSTAVFSKRRKMKMAGGWTWRLLLLSSLAVAAVAALEKQTEFGGAAEVDEDLGLDEEELRALMAEEEQEEEEEEEEATVMDDEQVEEPAGSGAESDVSFQVTYKTPVPTGDVYFAETFDDGSLDRWQLSKTKKEDADEDIAKYDGRWAVETLKENRVPGDQGLVLKSRAKHHAIAAMLDKPFVFQDEPLVLQYEVNFQDGIDCGGAYLKLLSDSEGLNLEQFHDHTPYTIMFGPDKCGEDYKLHFIFRHRNPLNKDVEEKHAKRADVDLKKFYSDKKTHLYTLGGSPPPGASGGRCWASIGALWSLWGALWSLYWGTVEPLLGVLWSPYGGAVEPLLGGLWNPYWGCFLNPDNSYEMLIDQASVSRGSLLSDVVPPVNPPKEIDDPHDSKPDDWDERAKIPDPEAAKPEDWDEEAPAKIEDPDALKPEGWLDDEPEFVPDPNAEKPEDWDEEMDGEWEAPQVPNPACETAPGCGVWKRPTINNPLYKGKWKAPLVDNPNYQVTAQAHREVGQEVGQEGVWKPRKIQNPDYFEDLQPFRMAAVRALGLELWSMTSDIYFDNFILTSHKEVADRWASDSWGLKKLVASANEPGIVAQLLMAAEERPWLWVIYVLTAGLPVGLAVIFCWPKKADEEYAYKKADLSRADIEEEEEEEAAEEEEEEEDRAAEEAEPAAPETEAGEMEDGGPGGDNLELDEDEEEEEEEEDEEEEEEEEGGEEESKEPERTFGDKKDAGDDAEERSKQAVRKRRVRKD</sequence>
<dbReference type="PROSITE" id="PS00804">
    <property type="entry name" value="CALRETICULIN_2"/>
    <property type="match status" value="1"/>
</dbReference>
<dbReference type="PANTHER" id="PTHR11073:SF7">
    <property type="entry name" value="CALMEGIN"/>
    <property type="match status" value="1"/>
</dbReference>
<dbReference type="Gene3D" id="2.60.120.200">
    <property type="match status" value="2"/>
</dbReference>